<feature type="transmembrane region" description="Helical" evidence="1">
    <location>
        <begin position="122"/>
        <end position="140"/>
    </location>
</feature>
<dbReference type="EMBL" id="JARXHW010000019">
    <property type="protein sequence ID" value="MDQ8207805.1"/>
    <property type="molecule type" value="Genomic_DNA"/>
</dbReference>
<gene>
    <name evidence="2" type="ORF">QEH52_09805</name>
</gene>
<feature type="transmembrane region" description="Helical" evidence="1">
    <location>
        <begin position="6"/>
        <end position="27"/>
    </location>
</feature>
<evidence type="ECO:0000313" key="3">
    <source>
        <dbReference type="Proteomes" id="UP001225316"/>
    </source>
</evidence>
<sequence>MSFTESLPTLNACLNGTATVLLTAGFICIKTGRERAHRACMLSAFSVSVIFLFFYVLHKWLVQGVHTPFEGEGAWRSFYYAMLASHIFLAMLIVPLILTTLTLAIRGQRERHRAWARWTFPIWYYVSVTGVLVYCFLYLWW</sequence>
<reference evidence="2 3" key="1">
    <citation type="submission" date="2023-04" db="EMBL/GenBank/DDBJ databases">
        <title>A novel bacteria isolated from coastal sediment.</title>
        <authorList>
            <person name="Liu X.-J."/>
            <person name="Du Z.-J."/>
        </authorList>
    </citation>
    <scope>NUCLEOTIDE SEQUENCE [LARGE SCALE GENOMIC DNA]</scope>
    <source>
        <strain evidence="2 3">SDUM461003</strain>
    </source>
</reference>
<dbReference type="RefSeq" id="WP_308950097.1">
    <property type="nucleotide sequence ID" value="NZ_JARXHW010000019.1"/>
</dbReference>
<name>A0ABU1AUG9_9BACT</name>
<keyword evidence="1" id="KW-1133">Transmembrane helix</keyword>
<keyword evidence="1" id="KW-0472">Membrane</keyword>
<keyword evidence="3" id="KW-1185">Reference proteome</keyword>
<evidence type="ECO:0000313" key="2">
    <source>
        <dbReference type="EMBL" id="MDQ8207805.1"/>
    </source>
</evidence>
<dbReference type="Proteomes" id="UP001225316">
    <property type="component" value="Unassembled WGS sequence"/>
</dbReference>
<organism evidence="2 3">
    <name type="scientific">Thalassobacterium maritimum</name>
    <dbReference type="NCBI Taxonomy" id="3041265"/>
    <lineage>
        <taxon>Bacteria</taxon>
        <taxon>Pseudomonadati</taxon>
        <taxon>Verrucomicrobiota</taxon>
        <taxon>Opitutia</taxon>
        <taxon>Puniceicoccales</taxon>
        <taxon>Coraliomargaritaceae</taxon>
        <taxon>Thalassobacterium</taxon>
    </lineage>
</organism>
<accession>A0ABU1AUG9</accession>
<feature type="transmembrane region" description="Helical" evidence="1">
    <location>
        <begin position="39"/>
        <end position="58"/>
    </location>
</feature>
<protein>
    <submittedName>
        <fullName evidence="2">DUF420 domain-containing protein</fullName>
    </submittedName>
</protein>
<feature type="transmembrane region" description="Helical" evidence="1">
    <location>
        <begin position="78"/>
        <end position="101"/>
    </location>
</feature>
<dbReference type="InterPro" id="IPR007352">
    <property type="entry name" value="DUF420"/>
</dbReference>
<proteinExistence type="predicted"/>
<keyword evidence="1" id="KW-0812">Transmembrane</keyword>
<dbReference type="PANTHER" id="PTHR37692">
    <property type="entry name" value="HYPOTHETICAL MEMBRANE SPANNING PROTEIN"/>
    <property type="match status" value="1"/>
</dbReference>
<dbReference type="Pfam" id="PF04238">
    <property type="entry name" value="DUF420"/>
    <property type="match status" value="1"/>
</dbReference>
<comment type="caution">
    <text evidence="2">The sequence shown here is derived from an EMBL/GenBank/DDBJ whole genome shotgun (WGS) entry which is preliminary data.</text>
</comment>
<dbReference type="PANTHER" id="PTHR37692:SF1">
    <property type="entry name" value="DUF420 DOMAIN-CONTAINING PROTEIN"/>
    <property type="match status" value="1"/>
</dbReference>
<evidence type="ECO:0000256" key="1">
    <source>
        <dbReference type="SAM" id="Phobius"/>
    </source>
</evidence>